<dbReference type="EMBL" id="OV725079">
    <property type="protein sequence ID" value="CAH1396123.1"/>
    <property type="molecule type" value="Genomic_DNA"/>
</dbReference>
<dbReference type="AlphaFoldDB" id="A0A9P0H653"/>
<accession>A0A9P0H653</accession>
<organism evidence="1 2">
    <name type="scientific">Nezara viridula</name>
    <name type="common">Southern green stink bug</name>
    <name type="synonym">Cimex viridulus</name>
    <dbReference type="NCBI Taxonomy" id="85310"/>
    <lineage>
        <taxon>Eukaryota</taxon>
        <taxon>Metazoa</taxon>
        <taxon>Ecdysozoa</taxon>
        <taxon>Arthropoda</taxon>
        <taxon>Hexapoda</taxon>
        <taxon>Insecta</taxon>
        <taxon>Pterygota</taxon>
        <taxon>Neoptera</taxon>
        <taxon>Paraneoptera</taxon>
        <taxon>Hemiptera</taxon>
        <taxon>Heteroptera</taxon>
        <taxon>Panheteroptera</taxon>
        <taxon>Pentatomomorpha</taxon>
        <taxon>Pentatomoidea</taxon>
        <taxon>Pentatomidae</taxon>
        <taxon>Pentatominae</taxon>
        <taxon>Nezara</taxon>
    </lineage>
</organism>
<dbReference type="Proteomes" id="UP001152798">
    <property type="component" value="Chromosome 3"/>
</dbReference>
<evidence type="ECO:0000313" key="2">
    <source>
        <dbReference type="Proteomes" id="UP001152798"/>
    </source>
</evidence>
<keyword evidence="2" id="KW-1185">Reference proteome</keyword>
<sequence>HCLLLGHHKQSSLILAITSSFPHEFGKISRRYMCGLLRRCIHTLSHENNKKSNAQNRLLLLKCMIVIIMYLREPM</sequence>
<protein>
    <submittedName>
        <fullName evidence="1">Uncharacterized protein</fullName>
    </submittedName>
</protein>
<evidence type="ECO:0000313" key="1">
    <source>
        <dbReference type="EMBL" id="CAH1396123.1"/>
    </source>
</evidence>
<feature type="non-terminal residue" evidence="1">
    <location>
        <position position="1"/>
    </location>
</feature>
<name>A0A9P0H653_NEZVI</name>
<gene>
    <name evidence="1" type="ORF">NEZAVI_LOCUS6251</name>
</gene>
<reference evidence="1" key="1">
    <citation type="submission" date="2022-01" db="EMBL/GenBank/DDBJ databases">
        <authorList>
            <person name="King R."/>
        </authorList>
    </citation>
    <scope>NUCLEOTIDE SEQUENCE</scope>
</reference>
<proteinExistence type="predicted"/>